<dbReference type="KEGG" id="min:Minf_0677"/>
<keyword evidence="1" id="KW-0812">Transmembrane</keyword>
<dbReference type="EMBL" id="CP000975">
    <property type="protein sequence ID" value="ACD82732.1"/>
    <property type="molecule type" value="Genomic_DNA"/>
</dbReference>
<keyword evidence="1" id="KW-0472">Membrane</keyword>
<evidence type="ECO:0000313" key="3">
    <source>
        <dbReference type="Proteomes" id="UP000009149"/>
    </source>
</evidence>
<protein>
    <submittedName>
        <fullName evidence="2">AsmA family protein</fullName>
    </submittedName>
</protein>
<keyword evidence="1" id="KW-1133">Transmembrane helix</keyword>
<accession>B3E071</accession>
<organism evidence="2 3">
    <name type="scientific">Methylacidiphilum infernorum (isolate V4)</name>
    <name type="common">Methylokorus infernorum (strain V4)</name>
    <dbReference type="NCBI Taxonomy" id="481448"/>
    <lineage>
        <taxon>Bacteria</taxon>
        <taxon>Pseudomonadati</taxon>
        <taxon>Verrucomicrobiota</taxon>
        <taxon>Methylacidiphilae</taxon>
        <taxon>Methylacidiphilales</taxon>
        <taxon>Methylacidiphilaceae</taxon>
        <taxon>Methylacidiphilum (ex Ratnadevi et al. 2023)</taxon>
    </lineage>
</organism>
<gene>
    <name evidence="2" type="ordered locus">Minf_0677</name>
</gene>
<sequence length="450" mass="50536">MRFIIKIVELFLLFITTLFLLYLCLFFILRQLEKKPSMIRFMQSALTDGFGVPIDVEKIHFSFPLTVNLEKLKVENSLSKKCPSFFECSSIKFASRISPLHGLSFDVSLLEPRTSFELNRSRRLLLPLIEEGSNGEELPSLFSGKLAASLPIRTIFIQKGMIKVFSPNQTPFLMVEGIEEQEELDLKHQTTVSQGKATRVLLNSIPLIYNLQFSYQFSSRVFQNFDLVSRLSGGKLHLYLFNQSTIKEAKKKNLGWRLSSSGIKAEELFELLESHGCSSLSGLLHCNAEGSVNKLDLNAVEGKGTFEIVKGKVQNMALFDKLSHLLKNASMKTPEFDEWKGCFTIKEGKILFTDMSLSSNSFSLVGSGMVHFDRSMEMDLKILLHKTFFKGDLPELFLSKIKIPQNSVVSVPVKISGTLSDPQVAFVESYSLPRLSPSGSSLLTPSLISK</sequence>
<evidence type="ECO:0000313" key="2">
    <source>
        <dbReference type="EMBL" id="ACD82732.1"/>
    </source>
</evidence>
<proteinExistence type="predicted"/>
<dbReference type="Proteomes" id="UP000009149">
    <property type="component" value="Chromosome"/>
</dbReference>
<dbReference type="STRING" id="481448.Minf_0677"/>
<dbReference type="AlphaFoldDB" id="B3E071"/>
<evidence type="ECO:0000256" key="1">
    <source>
        <dbReference type="SAM" id="Phobius"/>
    </source>
</evidence>
<reference evidence="2 3" key="1">
    <citation type="journal article" date="2008" name="Biol. Direct">
        <title>Complete genome sequence of the extremely acidophilic methanotroph isolate V4, Methylacidiphilum infernorum, a representative of the bacterial phylum Verrucomicrobia.</title>
        <authorList>
            <person name="Hou S."/>
            <person name="Makarova K.S."/>
            <person name="Saw J.H."/>
            <person name="Senin P."/>
            <person name="Ly B.V."/>
            <person name="Zhou Z."/>
            <person name="Ren Y."/>
            <person name="Wang J."/>
            <person name="Galperin M.Y."/>
            <person name="Omelchenko M.V."/>
            <person name="Wolf Y.I."/>
            <person name="Yutin N."/>
            <person name="Koonin E.V."/>
            <person name="Stott M.B."/>
            <person name="Mountain B.W."/>
            <person name="Crowe M.A."/>
            <person name="Smirnova A.V."/>
            <person name="Dunfield P.F."/>
            <person name="Feng L."/>
            <person name="Wang L."/>
            <person name="Alam M."/>
        </authorList>
    </citation>
    <scope>NUCLEOTIDE SEQUENCE [LARGE SCALE GENOMIC DNA]</scope>
    <source>
        <strain evidence="3">Isolate V4</strain>
    </source>
</reference>
<dbReference type="HOGENOM" id="CLU_608072_0_0_0"/>
<dbReference type="eggNOG" id="ENOG50319Y5">
    <property type="taxonomic scope" value="Bacteria"/>
</dbReference>
<feature type="transmembrane region" description="Helical" evidence="1">
    <location>
        <begin position="7"/>
        <end position="29"/>
    </location>
</feature>
<name>B3E071_METI4</name>